<proteinExistence type="predicted"/>
<dbReference type="Gene3D" id="2.20.25.240">
    <property type="match status" value="1"/>
</dbReference>
<organism evidence="5 6">
    <name type="scientific">Laodelphax striatellus</name>
    <name type="common">Small brown planthopper</name>
    <name type="synonym">Delphax striatella</name>
    <dbReference type="NCBI Taxonomy" id="195883"/>
    <lineage>
        <taxon>Eukaryota</taxon>
        <taxon>Metazoa</taxon>
        <taxon>Ecdysozoa</taxon>
        <taxon>Arthropoda</taxon>
        <taxon>Hexapoda</taxon>
        <taxon>Insecta</taxon>
        <taxon>Pterygota</taxon>
        <taxon>Neoptera</taxon>
        <taxon>Paraneoptera</taxon>
        <taxon>Hemiptera</taxon>
        <taxon>Auchenorrhyncha</taxon>
        <taxon>Fulgoroidea</taxon>
        <taxon>Delphacidae</taxon>
        <taxon>Criomorphinae</taxon>
        <taxon>Laodelphax</taxon>
    </lineage>
</organism>
<name>A0A482X0T4_LAOST</name>
<gene>
    <name evidence="5" type="ORF">LSTR_LSTR000950</name>
</gene>
<dbReference type="SMR" id="A0A482X0T4"/>
<comment type="caution">
    <text evidence="5">The sequence shown here is derived from an EMBL/GenBank/DDBJ whole genome shotgun (WGS) entry which is preliminary data.</text>
</comment>
<keyword evidence="6" id="KW-1185">Reference proteome</keyword>
<dbReference type="AlphaFoldDB" id="A0A482X0T4"/>
<keyword evidence="3" id="KW-0862">Zinc</keyword>
<keyword evidence="2" id="KW-0863">Zinc-finger</keyword>
<accession>A0A482X0T4</accession>
<dbReference type="EMBL" id="QKKF02019844">
    <property type="protein sequence ID" value="RZF39429.1"/>
    <property type="molecule type" value="Genomic_DNA"/>
</dbReference>
<reference evidence="5 6" key="1">
    <citation type="journal article" date="2017" name="Gigascience">
        <title>Genome sequence of the small brown planthopper, Laodelphax striatellus.</title>
        <authorList>
            <person name="Zhu J."/>
            <person name="Jiang F."/>
            <person name="Wang X."/>
            <person name="Yang P."/>
            <person name="Bao Y."/>
            <person name="Zhao W."/>
            <person name="Wang W."/>
            <person name="Lu H."/>
            <person name="Wang Q."/>
            <person name="Cui N."/>
            <person name="Li J."/>
            <person name="Chen X."/>
            <person name="Luo L."/>
            <person name="Yu J."/>
            <person name="Kang L."/>
            <person name="Cui F."/>
        </authorList>
    </citation>
    <scope>NUCLEOTIDE SEQUENCE [LARGE SCALE GENOMIC DNA]</scope>
    <source>
        <strain evidence="5">Lst14</strain>
    </source>
</reference>
<evidence type="ECO:0000313" key="5">
    <source>
        <dbReference type="EMBL" id="RZF39429.1"/>
    </source>
</evidence>
<sequence>MQSTRTIAVPPVDPLNTAGPDAIPLCDRNRPLYCKSNQGNLKMMLKGFGYNFRSDRGEITVWWCDKRAKHRCSVLAETDGDRIIKEPIHNHPPDWEKFEWEYNFAQKNKKA</sequence>
<dbReference type="OrthoDB" id="6585261at2759"/>
<feature type="domain" description="FLYWCH-type" evidence="4">
    <location>
        <begin position="33"/>
        <end position="91"/>
    </location>
</feature>
<dbReference type="InParanoid" id="A0A482X0T4"/>
<protein>
    <recommendedName>
        <fullName evidence="4">FLYWCH-type domain-containing protein</fullName>
    </recommendedName>
</protein>
<evidence type="ECO:0000256" key="2">
    <source>
        <dbReference type="ARBA" id="ARBA00022771"/>
    </source>
</evidence>
<evidence type="ECO:0000313" key="6">
    <source>
        <dbReference type="Proteomes" id="UP000291343"/>
    </source>
</evidence>
<evidence type="ECO:0000259" key="4">
    <source>
        <dbReference type="Pfam" id="PF04500"/>
    </source>
</evidence>
<evidence type="ECO:0000256" key="1">
    <source>
        <dbReference type="ARBA" id="ARBA00022723"/>
    </source>
</evidence>
<evidence type="ECO:0000256" key="3">
    <source>
        <dbReference type="ARBA" id="ARBA00022833"/>
    </source>
</evidence>
<dbReference type="Proteomes" id="UP000291343">
    <property type="component" value="Unassembled WGS sequence"/>
</dbReference>
<dbReference type="InterPro" id="IPR007588">
    <property type="entry name" value="Znf_FLYWCH"/>
</dbReference>
<dbReference type="Pfam" id="PF04500">
    <property type="entry name" value="FLYWCH"/>
    <property type="match status" value="1"/>
</dbReference>
<keyword evidence="1" id="KW-0479">Metal-binding</keyword>
<dbReference type="GO" id="GO:0008270">
    <property type="term" value="F:zinc ion binding"/>
    <property type="evidence" value="ECO:0007669"/>
    <property type="project" value="UniProtKB-KW"/>
</dbReference>